<feature type="chain" id="PRO_5007890378" evidence="1">
    <location>
        <begin position="23"/>
        <end position="305"/>
    </location>
</feature>
<sequence>MLSNAFLGFITATFLFIRVALAGQEVRGFEFLSFYNAYRADVEVTLAAGGEEGGWRFLKKCVPMELDFPGGVLDTSKKGCNFAGFMRSAMENAPTRQTAFDKIHDLWAPTNDEVRDMHKWPPLTDGDHNGARISVRDFFGDPKGPSEPWSDTYSRIGKRLSDLHTLKPDVAKPHLDRFRENLEYARYGRDREAAGFQIDTLKKKLRDIDRTATGMVKTKKAVAKLGWSTGYDRIDKDATCKGFTLGAQKKADAIALTEGFAEKYASGEYGEQNRLHMDVINTQKSLRAAIKKKLQGTAADLCGFP</sequence>
<evidence type="ECO:0000256" key="1">
    <source>
        <dbReference type="SAM" id="SignalP"/>
    </source>
</evidence>
<gene>
    <name evidence="2" type="ORF">SPI_08843</name>
</gene>
<keyword evidence="3" id="KW-1185">Reference proteome</keyword>
<protein>
    <submittedName>
        <fullName evidence="2">Uncharacterized protein</fullName>
    </submittedName>
</protein>
<accession>A0A167MP40</accession>
<dbReference type="Proteomes" id="UP000076874">
    <property type="component" value="Unassembled WGS sequence"/>
</dbReference>
<evidence type="ECO:0000313" key="2">
    <source>
        <dbReference type="EMBL" id="OAA54597.1"/>
    </source>
</evidence>
<proteinExistence type="predicted"/>
<dbReference type="AlphaFoldDB" id="A0A167MP40"/>
<evidence type="ECO:0000313" key="3">
    <source>
        <dbReference type="Proteomes" id="UP000076874"/>
    </source>
</evidence>
<name>A0A167MP40_9HYPO</name>
<dbReference type="OrthoDB" id="4790673at2759"/>
<dbReference type="EMBL" id="AZHD01000023">
    <property type="protein sequence ID" value="OAA54597.1"/>
    <property type="molecule type" value="Genomic_DNA"/>
</dbReference>
<feature type="signal peptide" evidence="1">
    <location>
        <begin position="1"/>
        <end position="22"/>
    </location>
</feature>
<reference evidence="2 3" key="1">
    <citation type="journal article" date="2016" name="Genome Biol. Evol.">
        <title>Divergent and convergent evolution of fungal pathogenicity.</title>
        <authorList>
            <person name="Shang Y."/>
            <person name="Xiao G."/>
            <person name="Zheng P."/>
            <person name="Cen K."/>
            <person name="Zhan S."/>
            <person name="Wang C."/>
        </authorList>
    </citation>
    <scope>NUCLEOTIDE SEQUENCE [LARGE SCALE GENOMIC DNA]</scope>
    <source>
        <strain evidence="2 3">RCEF 264</strain>
    </source>
</reference>
<comment type="caution">
    <text evidence="2">The sequence shown here is derived from an EMBL/GenBank/DDBJ whole genome shotgun (WGS) entry which is preliminary data.</text>
</comment>
<keyword evidence="1" id="KW-0732">Signal</keyword>
<organism evidence="2 3">
    <name type="scientific">Niveomyces insectorum RCEF 264</name>
    <dbReference type="NCBI Taxonomy" id="1081102"/>
    <lineage>
        <taxon>Eukaryota</taxon>
        <taxon>Fungi</taxon>
        <taxon>Dikarya</taxon>
        <taxon>Ascomycota</taxon>
        <taxon>Pezizomycotina</taxon>
        <taxon>Sordariomycetes</taxon>
        <taxon>Hypocreomycetidae</taxon>
        <taxon>Hypocreales</taxon>
        <taxon>Cordycipitaceae</taxon>
        <taxon>Niveomyces</taxon>
    </lineage>
</organism>